<dbReference type="SUPFAM" id="SSF53807">
    <property type="entry name" value="Helical backbone' metal receptor"/>
    <property type="match status" value="1"/>
</dbReference>
<dbReference type="PROSITE" id="PS50983">
    <property type="entry name" value="FE_B12_PBP"/>
    <property type="match status" value="1"/>
</dbReference>
<evidence type="ECO:0000256" key="3">
    <source>
        <dbReference type="SAM" id="SignalP"/>
    </source>
</evidence>
<evidence type="ECO:0000313" key="6">
    <source>
        <dbReference type="Proteomes" id="UP000718630"/>
    </source>
</evidence>
<dbReference type="Gene3D" id="3.40.50.1980">
    <property type="entry name" value="Nitrogenase molybdenum iron protein domain"/>
    <property type="match status" value="2"/>
</dbReference>
<dbReference type="AlphaFoldDB" id="A0A929MYE7"/>
<organism evidence="5 6">
    <name type="scientific">Schaalia georgiae</name>
    <dbReference type="NCBI Taxonomy" id="52768"/>
    <lineage>
        <taxon>Bacteria</taxon>
        <taxon>Bacillati</taxon>
        <taxon>Actinomycetota</taxon>
        <taxon>Actinomycetes</taxon>
        <taxon>Actinomycetales</taxon>
        <taxon>Actinomycetaceae</taxon>
        <taxon>Schaalia</taxon>
    </lineage>
</organism>
<dbReference type="InterPro" id="IPR002491">
    <property type="entry name" value="ABC_transptr_periplasmic_BD"/>
</dbReference>
<feature type="domain" description="Fe/B12 periplasmic-binding" evidence="4">
    <location>
        <begin position="114"/>
        <end position="381"/>
    </location>
</feature>
<dbReference type="Pfam" id="PF01497">
    <property type="entry name" value="Peripla_BP_2"/>
    <property type="match status" value="1"/>
</dbReference>
<reference evidence="5" key="1">
    <citation type="submission" date="2020-04" db="EMBL/GenBank/DDBJ databases">
        <title>Deep metagenomics examines the oral microbiome during advanced dental caries in children, revealing novel taxa and co-occurrences with host molecules.</title>
        <authorList>
            <person name="Baker J.L."/>
            <person name="Morton J.T."/>
            <person name="Dinis M."/>
            <person name="Alvarez R."/>
            <person name="Tran N.C."/>
            <person name="Knight R."/>
            <person name="Edlund A."/>
        </authorList>
    </citation>
    <scope>NUCLEOTIDE SEQUENCE</scope>
    <source>
        <strain evidence="5">JCVI_32_bin.64</strain>
    </source>
</reference>
<evidence type="ECO:0000259" key="4">
    <source>
        <dbReference type="PROSITE" id="PS50983"/>
    </source>
</evidence>
<dbReference type="PANTHER" id="PTHR30535">
    <property type="entry name" value="VITAMIN B12-BINDING PROTEIN"/>
    <property type="match status" value="1"/>
</dbReference>
<comment type="caution">
    <text evidence="5">The sequence shown here is derived from an EMBL/GenBank/DDBJ whole genome shotgun (WGS) entry which is preliminary data.</text>
</comment>
<evidence type="ECO:0000313" key="5">
    <source>
        <dbReference type="EMBL" id="MBF0939504.1"/>
    </source>
</evidence>
<name>A0A929MYE7_9ACTO</name>
<dbReference type="PROSITE" id="PS51257">
    <property type="entry name" value="PROKAR_LIPOPROTEIN"/>
    <property type="match status" value="1"/>
</dbReference>
<feature type="chain" id="PRO_5038512748" evidence="3">
    <location>
        <begin position="26"/>
        <end position="408"/>
    </location>
</feature>
<evidence type="ECO:0000256" key="1">
    <source>
        <dbReference type="ARBA" id="ARBA00008814"/>
    </source>
</evidence>
<feature type="signal peptide" evidence="3">
    <location>
        <begin position="1"/>
        <end position="25"/>
    </location>
</feature>
<accession>A0A929MYE7</accession>
<feature type="region of interest" description="Disordered" evidence="2">
    <location>
        <begin position="33"/>
        <end position="107"/>
    </location>
</feature>
<dbReference type="EMBL" id="JABZFZ010000036">
    <property type="protein sequence ID" value="MBF0939504.1"/>
    <property type="molecule type" value="Genomic_DNA"/>
</dbReference>
<sequence length="408" mass="42082">MRSIRFTAARACALAVCAAAAAALAGCANIGTSPAQSGSECRAVPASGEPQTIEMPDATADQLPDPRTVVGPTTAYTRSADITPVSDDPTADQSLPATVPSADGPQQKVTDTTRILALNQNGGLAAAVIGLGFGCNLVGRDISTGYPSTANLPLVTRGGHELSAEAILALRPTVVITDTSIGPYDVQLQLRDSGIPVVFIPLVYEHGVGGVQAQIQAVADALGVHELGQRLASRTMREINQVVARVAGMSPREYADRPRAVFLYVRGKSVYYWFGEGSGADSLIQSLSMVDVAAEVGFKGMSPTNAEALIKAAPDIIITMTLGIASTGGIDEVLALPGIAETPAGKNRRVIDMSDYEVMSFGPRTAEVLAALGTAVFDPEGAYQPGAPPAAIGQRLAELQSGGQAQSQ</sequence>
<comment type="similarity">
    <text evidence="1">Belongs to the bacterial solute-binding protein 8 family.</text>
</comment>
<proteinExistence type="inferred from homology"/>
<keyword evidence="3" id="KW-0732">Signal</keyword>
<dbReference type="InterPro" id="IPR050902">
    <property type="entry name" value="ABC_Transporter_SBP"/>
</dbReference>
<dbReference type="PANTHER" id="PTHR30535:SF4">
    <property type="entry name" value="HEMIN-BINDING PERIPLASMIC PROTEIN HMUT"/>
    <property type="match status" value="1"/>
</dbReference>
<protein>
    <submittedName>
        <fullName evidence="5">ABC transporter substrate-binding protein</fullName>
    </submittedName>
</protein>
<evidence type="ECO:0000256" key="2">
    <source>
        <dbReference type="SAM" id="MobiDB-lite"/>
    </source>
</evidence>
<gene>
    <name evidence="5" type="ORF">HXK03_01315</name>
</gene>
<dbReference type="Proteomes" id="UP000718630">
    <property type="component" value="Unassembled WGS sequence"/>
</dbReference>